<dbReference type="InterPro" id="IPR020556">
    <property type="entry name" value="Amidase_CS"/>
</dbReference>
<keyword evidence="2" id="KW-0472">Membrane</keyword>
<protein>
    <recommendedName>
        <fullName evidence="3">Amidase domain-containing protein</fullName>
    </recommendedName>
</protein>
<dbReference type="SUPFAM" id="SSF75304">
    <property type="entry name" value="Amidase signature (AS) enzymes"/>
    <property type="match status" value="1"/>
</dbReference>
<proteinExistence type="inferred from homology"/>
<gene>
    <name evidence="4" type="ORF">PYX00_003227</name>
</gene>
<dbReference type="Gene3D" id="3.90.1300.10">
    <property type="entry name" value="Amidase signature (AS) domain"/>
    <property type="match status" value="1"/>
</dbReference>
<name>A0AAW2I042_9NEOP</name>
<sequence>MMFRLTKLNVFLPRNRKASGSTVDRCFKVKKEIVPKETCESHNQLHSLPFNEFPFHFINFYKASVREVKSLPFHLNSFLSLLSCAERRYCCGPLCQAGDTKNIACSTELLRTFINLIIGQMTARNSVFKVILNIFFALVQVVVRTLLWPIYGGPGAKVPPLNDLILLDSATTLAHKIRTKKLTSVEVVQSFINRIKAVNPVLNCVVDERFEAALEEAKEADKLIASGTKSRDELEKEMPFLGVPFTTKDCISIKGMSCTAGLHSRRGFKAEEDAHIVALMRKAGAIPLAITNVSELCMWWEGVNPVYGRTNNNYNTNRIVGGSSSGEGCLLSSGGSAMGIGSDIGGSVRIPAFFNGVFGHKPSTGVGSLLGHYPLPSNEDQKSFLVIGPMSRFAKDLLPMLKVMAPEHAAKLKLDEPVDITKIKYHYMEDDTGSILISPVDKEIKNLIRKISSYYKKTHNITVNRVNLEKLRYSMALWFARMTIPEGPQLAVELANRNGSVNIFKEVLKFPFGRSNHTLPILCVAAVERCNAEYGSPKHKSFVDICSQLKSEFQDILGDNGVFIYPTHPTAAPYHIEPLFKPLNVGYTAVFNVLGFPSTHVPMGLNSEGLPIGIQVVGNINQDRLTLAVALELEKAFGGWVPGSTNV</sequence>
<dbReference type="InterPro" id="IPR023631">
    <property type="entry name" value="Amidase_dom"/>
</dbReference>
<evidence type="ECO:0000256" key="1">
    <source>
        <dbReference type="ARBA" id="ARBA00009199"/>
    </source>
</evidence>
<dbReference type="GO" id="GO:0012505">
    <property type="term" value="C:endomembrane system"/>
    <property type="evidence" value="ECO:0007669"/>
    <property type="project" value="TreeGrafter"/>
</dbReference>
<evidence type="ECO:0000256" key="2">
    <source>
        <dbReference type="SAM" id="Phobius"/>
    </source>
</evidence>
<comment type="similarity">
    <text evidence="1">Belongs to the amidase family.</text>
</comment>
<comment type="caution">
    <text evidence="4">The sequence shown here is derived from an EMBL/GenBank/DDBJ whole genome shotgun (WGS) entry which is preliminary data.</text>
</comment>
<dbReference type="Pfam" id="PF01425">
    <property type="entry name" value="Amidase"/>
    <property type="match status" value="1"/>
</dbReference>
<keyword evidence="2" id="KW-1133">Transmembrane helix</keyword>
<dbReference type="InterPro" id="IPR036928">
    <property type="entry name" value="AS_sf"/>
</dbReference>
<dbReference type="PROSITE" id="PS00571">
    <property type="entry name" value="AMIDASES"/>
    <property type="match status" value="1"/>
</dbReference>
<evidence type="ECO:0000313" key="4">
    <source>
        <dbReference type="EMBL" id="KAL0275363.1"/>
    </source>
</evidence>
<feature type="transmembrane region" description="Helical" evidence="2">
    <location>
        <begin position="130"/>
        <end position="151"/>
    </location>
</feature>
<dbReference type="AlphaFoldDB" id="A0AAW2I042"/>
<reference evidence="4" key="1">
    <citation type="journal article" date="2024" name="Gigascience">
        <title>Chromosome-level genome of the poultry shaft louse Menopon gallinae provides insight into the host-switching and adaptive evolution of parasitic lice.</title>
        <authorList>
            <person name="Xu Y."/>
            <person name="Ma L."/>
            <person name="Liu S."/>
            <person name="Liang Y."/>
            <person name="Liu Q."/>
            <person name="He Z."/>
            <person name="Tian L."/>
            <person name="Duan Y."/>
            <person name="Cai W."/>
            <person name="Li H."/>
            <person name="Song F."/>
        </authorList>
    </citation>
    <scope>NUCLEOTIDE SEQUENCE</scope>
    <source>
        <strain evidence="4">Cailab_2023a</strain>
    </source>
</reference>
<evidence type="ECO:0000259" key="3">
    <source>
        <dbReference type="Pfam" id="PF01425"/>
    </source>
</evidence>
<dbReference type="InterPro" id="IPR052739">
    <property type="entry name" value="FAAH2"/>
</dbReference>
<feature type="domain" description="Amidase" evidence="3">
    <location>
        <begin position="186"/>
        <end position="627"/>
    </location>
</feature>
<dbReference type="EMBL" id="JARGDH010000002">
    <property type="protein sequence ID" value="KAL0275363.1"/>
    <property type="molecule type" value="Genomic_DNA"/>
</dbReference>
<accession>A0AAW2I042</accession>
<dbReference type="PANTHER" id="PTHR43372">
    <property type="entry name" value="FATTY-ACID AMIDE HYDROLASE"/>
    <property type="match status" value="1"/>
</dbReference>
<organism evidence="4">
    <name type="scientific">Menopon gallinae</name>
    <name type="common">poultry shaft louse</name>
    <dbReference type="NCBI Taxonomy" id="328185"/>
    <lineage>
        <taxon>Eukaryota</taxon>
        <taxon>Metazoa</taxon>
        <taxon>Ecdysozoa</taxon>
        <taxon>Arthropoda</taxon>
        <taxon>Hexapoda</taxon>
        <taxon>Insecta</taxon>
        <taxon>Pterygota</taxon>
        <taxon>Neoptera</taxon>
        <taxon>Paraneoptera</taxon>
        <taxon>Psocodea</taxon>
        <taxon>Troctomorpha</taxon>
        <taxon>Phthiraptera</taxon>
        <taxon>Amblycera</taxon>
        <taxon>Menoponidae</taxon>
        <taxon>Menopon</taxon>
    </lineage>
</organism>
<dbReference type="PANTHER" id="PTHR43372:SF4">
    <property type="entry name" value="FATTY-ACID AMIDE HYDROLASE 2"/>
    <property type="match status" value="1"/>
</dbReference>
<keyword evidence="2" id="KW-0812">Transmembrane</keyword>